<sequence>MGNYIRIKEVGGIMLSLFNKNSIKNIDKSIKKYEQQLKNDLNLSLRVRYNGRQYTTYVESFDEREVIFRCPTDEYQIVRFKEDTIIRIEFISSESLYTTELLITNKIVRGQIVYYRGEINSQIQEKQRRKSNRLPLILDLKYTILPAESAKYSANTIDISSGGMLIETDENIKSKDIRVLFKIEGQSYSSKAKILKKRISYKNDTYLYNIKFIGLNNRHINQIHKYVADNLPESKKDK</sequence>
<evidence type="ECO:0000259" key="1">
    <source>
        <dbReference type="Pfam" id="PF07238"/>
    </source>
</evidence>
<protein>
    <submittedName>
        <fullName evidence="2">Type IV pilus assembly PilZ</fullName>
    </submittedName>
</protein>
<name>A0A174E0Y6_9CLOT</name>
<feature type="domain" description="PilZ" evidence="1">
    <location>
        <begin position="127"/>
        <end position="228"/>
    </location>
</feature>
<dbReference type="EMBL" id="CYZV01000020">
    <property type="protein sequence ID" value="CUO31532.1"/>
    <property type="molecule type" value="Genomic_DNA"/>
</dbReference>
<evidence type="ECO:0000313" key="3">
    <source>
        <dbReference type="Proteomes" id="UP000095558"/>
    </source>
</evidence>
<gene>
    <name evidence="2" type="ORF">ERS852470_01980</name>
</gene>
<organism evidence="2 3">
    <name type="scientific">Clostridium disporicum</name>
    <dbReference type="NCBI Taxonomy" id="84024"/>
    <lineage>
        <taxon>Bacteria</taxon>
        <taxon>Bacillati</taxon>
        <taxon>Bacillota</taxon>
        <taxon>Clostridia</taxon>
        <taxon>Eubacteriales</taxon>
        <taxon>Clostridiaceae</taxon>
        <taxon>Clostridium</taxon>
    </lineage>
</organism>
<accession>A0A174E0Y6</accession>
<dbReference type="OrthoDB" id="1936215at2"/>
<dbReference type="InterPro" id="IPR009875">
    <property type="entry name" value="PilZ_domain"/>
</dbReference>
<evidence type="ECO:0000313" key="2">
    <source>
        <dbReference type="EMBL" id="CUO31532.1"/>
    </source>
</evidence>
<dbReference type="Gene3D" id="2.40.10.220">
    <property type="entry name" value="predicted glycosyltransferase like domains"/>
    <property type="match status" value="1"/>
</dbReference>
<reference evidence="2 3" key="1">
    <citation type="submission" date="2015-09" db="EMBL/GenBank/DDBJ databases">
        <authorList>
            <consortium name="Pathogen Informatics"/>
        </authorList>
    </citation>
    <scope>NUCLEOTIDE SEQUENCE [LARGE SCALE GENOMIC DNA]</scope>
    <source>
        <strain evidence="2 3">2789STDY5834855</strain>
    </source>
</reference>
<dbReference type="AlphaFoldDB" id="A0A174E0Y6"/>
<dbReference type="Proteomes" id="UP000095558">
    <property type="component" value="Unassembled WGS sequence"/>
</dbReference>
<dbReference type="Pfam" id="PF07238">
    <property type="entry name" value="PilZ"/>
    <property type="match status" value="1"/>
</dbReference>
<dbReference type="GO" id="GO:0035438">
    <property type="term" value="F:cyclic-di-GMP binding"/>
    <property type="evidence" value="ECO:0007669"/>
    <property type="project" value="InterPro"/>
</dbReference>
<proteinExistence type="predicted"/>